<keyword evidence="3" id="KW-0859">Xylose metabolism</keyword>
<reference evidence="4 5" key="1">
    <citation type="submission" date="2016-11" db="EMBL/GenBank/DDBJ databases">
        <authorList>
            <person name="Jaros S."/>
            <person name="Januszkiewicz K."/>
            <person name="Wedrychowicz H."/>
        </authorList>
    </citation>
    <scope>NUCLEOTIDE SEQUENCE [LARGE SCALE GENOMIC DNA]</scope>
    <source>
        <strain evidence="4 5">DSM 17918</strain>
    </source>
</reference>
<sequence length="388" mass="41423">MVLNLTANQQYLRVLNRCTVFEEISKNGALSRADLQKKTGLTATAISNIVGDLLRNRLIIEYDGGMSTGGRPPKLLDVDKIHWGVLGVDIDPAIVTVGLMDLKGTIIALRSKKLADSDINNVADIVKELATDVSRDSNRKVLAAGVGIPGWVYPKTQVVAFAPNLNWKDVDLKFCLNEKLQIPVYLDNEANVTAMGEGWAGCAQNIDNFIAVNFRTGVGSGIVIDGLIYRGISGSSGEIGHITVDEGGRRCSCGNYGCLETIASTPAICERFKKKKGDMHMAVDVKVIADSAKSGDHIALEVLRDTGKYIGIAFSMAVNLLNPQLVILGGDAVEYGEIILPEIEQSMRSKALSTSVNSCSVKISSLGKTAPVVGAGILALQSHLSNII</sequence>
<keyword evidence="4" id="KW-0418">Kinase</keyword>
<evidence type="ECO:0000256" key="1">
    <source>
        <dbReference type="ARBA" id="ARBA00002486"/>
    </source>
</evidence>
<dbReference type="Proteomes" id="UP000184088">
    <property type="component" value="Unassembled WGS sequence"/>
</dbReference>
<protein>
    <submittedName>
        <fullName evidence="4">ROK family protein (Putative glucokinase)</fullName>
    </submittedName>
</protein>
<dbReference type="SUPFAM" id="SSF53067">
    <property type="entry name" value="Actin-like ATPase domain"/>
    <property type="match status" value="1"/>
</dbReference>
<dbReference type="SUPFAM" id="SSF46785">
    <property type="entry name" value="Winged helix' DNA-binding domain"/>
    <property type="match status" value="1"/>
</dbReference>
<comment type="function">
    <text evidence="1">Transcriptional repressor of xylose-utilizing enzymes.</text>
</comment>
<dbReference type="STRING" id="1121256.SAMN02746089_01609"/>
<accession>A0A1M5AAU5</accession>
<evidence type="ECO:0000256" key="2">
    <source>
        <dbReference type="ARBA" id="ARBA00006479"/>
    </source>
</evidence>
<dbReference type="Gene3D" id="3.30.420.40">
    <property type="match status" value="2"/>
</dbReference>
<gene>
    <name evidence="4" type="ORF">SAMN02746089_01609</name>
</gene>
<comment type="similarity">
    <text evidence="2">Belongs to the ROK (NagC/XylR) family.</text>
</comment>
<dbReference type="InterPro" id="IPR043129">
    <property type="entry name" value="ATPase_NBD"/>
</dbReference>
<dbReference type="RefSeq" id="WP_073343743.1">
    <property type="nucleotide sequence ID" value="NZ_FQVH01000016.1"/>
</dbReference>
<organism evidence="4 5">
    <name type="scientific">Caldanaerobius fijiensis DSM 17918</name>
    <dbReference type="NCBI Taxonomy" id="1121256"/>
    <lineage>
        <taxon>Bacteria</taxon>
        <taxon>Bacillati</taxon>
        <taxon>Bacillota</taxon>
        <taxon>Clostridia</taxon>
        <taxon>Thermoanaerobacterales</taxon>
        <taxon>Thermoanaerobacteraceae</taxon>
        <taxon>Caldanaerobius</taxon>
    </lineage>
</organism>
<keyword evidence="3" id="KW-0119">Carbohydrate metabolism</keyword>
<evidence type="ECO:0000256" key="3">
    <source>
        <dbReference type="ARBA" id="ARBA00022629"/>
    </source>
</evidence>
<keyword evidence="4" id="KW-0808">Transferase</keyword>
<evidence type="ECO:0000313" key="5">
    <source>
        <dbReference type="Proteomes" id="UP000184088"/>
    </source>
</evidence>
<dbReference type="Pfam" id="PF00480">
    <property type="entry name" value="ROK"/>
    <property type="match status" value="1"/>
</dbReference>
<dbReference type="EMBL" id="FQVH01000016">
    <property type="protein sequence ID" value="SHF27431.1"/>
    <property type="molecule type" value="Genomic_DNA"/>
</dbReference>
<dbReference type="GO" id="GO:0016301">
    <property type="term" value="F:kinase activity"/>
    <property type="evidence" value="ECO:0007669"/>
    <property type="project" value="UniProtKB-KW"/>
</dbReference>
<proteinExistence type="inferred from homology"/>
<name>A0A1M5AAU5_9THEO</name>
<dbReference type="PANTHER" id="PTHR18964:SF149">
    <property type="entry name" value="BIFUNCTIONAL UDP-N-ACETYLGLUCOSAMINE 2-EPIMERASE_N-ACETYLMANNOSAMINE KINASE"/>
    <property type="match status" value="1"/>
</dbReference>
<dbReference type="InterPro" id="IPR036390">
    <property type="entry name" value="WH_DNA-bd_sf"/>
</dbReference>
<dbReference type="InterPro" id="IPR036388">
    <property type="entry name" value="WH-like_DNA-bd_sf"/>
</dbReference>
<dbReference type="CDD" id="cd24076">
    <property type="entry name" value="ASKHA_ATPase_ROK_BsXylR-like"/>
    <property type="match status" value="1"/>
</dbReference>
<keyword evidence="5" id="KW-1185">Reference proteome</keyword>
<dbReference type="PANTHER" id="PTHR18964">
    <property type="entry name" value="ROK (REPRESSOR, ORF, KINASE) FAMILY"/>
    <property type="match status" value="1"/>
</dbReference>
<dbReference type="GO" id="GO:0042732">
    <property type="term" value="P:D-xylose metabolic process"/>
    <property type="evidence" value="ECO:0007669"/>
    <property type="project" value="UniProtKB-KW"/>
</dbReference>
<dbReference type="OrthoDB" id="9810372at2"/>
<dbReference type="AlphaFoldDB" id="A0A1M5AAU5"/>
<dbReference type="Gene3D" id="1.10.10.10">
    <property type="entry name" value="Winged helix-like DNA-binding domain superfamily/Winged helix DNA-binding domain"/>
    <property type="match status" value="1"/>
</dbReference>
<dbReference type="InterPro" id="IPR000600">
    <property type="entry name" value="ROK"/>
</dbReference>
<evidence type="ECO:0000313" key="4">
    <source>
        <dbReference type="EMBL" id="SHF27431.1"/>
    </source>
</evidence>